<reference evidence="3 4" key="1">
    <citation type="journal article" date="2013" name="Curr. Biol.">
        <title>The Genome of the Foraminiferan Reticulomyxa filosa.</title>
        <authorList>
            <person name="Glockner G."/>
            <person name="Hulsmann N."/>
            <person name="Schleicher M."/>
            <person name="Noegel A.A."/>
            <person name="Eichinger L."/>
            <person name="Gallinger C."/>
            <person name="Pawlowski J."/>
            <person name="Sierra R."/>
            <person name="Euteneuer U."/>
            <person name="Pillet L."/>
            <person name="Moustafa A."/>
            <person name="Platzer M."/>
            <person name="Groth M."/>
            <person name="Szafranski K."/>
            <person name="Schliwa M."/>
        </authorList>
    </citation>
    <scope>NUCLEOTIDE SEQUENCE [LARGE SCALE GENOMIC DNA]</scope>
</reference>
<keyword evidence="4" id="KW-1185">Reference proteome</keyword>
<evidence type="ECO:0000313" key="3">
    <source>
        <dbReference type="EMBL" id="ETO16330.1"/>
    </source>
</evidence>
<feature type="transmembrane region" description="Helical" evidence="2">
    <location>
        <begin position="273"/>
        <end position="294"/>
    </location>
</feature>
<feature type="transmembrane region" description="Helical" evidence="2">
    <location>
        <begin position="340"/>
        <end position="358"/>
    </location>
</feature>
<evidence type="ECO:0000313" key="4">
    <source>
        <dbReference type="Proteomes" id="UP000023152"/>
    </source>
</evidence>
<name>X6MT99_RETFI</name>
<proteinExistence type="predicted"/>
<feature type="compositionally biased region" description="Basic and acidic residues" evidence="1">
    <location>
        <begin position="22"/>
        <end position="36"/>
    </location>
</feature>
<feature type="transmembrane region" description="Helical" evidence="2">
    <location>
        <begin position="370"/>
        <end position="396"/>
    </location>
</feature>
<keyword evidence="2" id="KW-0472">Membrane</keyword>
<dbReference type="EMBL" id="ASPP01018364">
    <property type="protein sequence ID" value="ETO16330.1"/>
    <property type="molecule type" value="Genomic_DNA"/>
</dbReference>
<accession>X6MT99</accession>
<dbReference type="AlphaFoldDB" id="X6MT99"/>
<organism evidence="3 4">
    <name type="scientific">Reticulomyxa filosa</name>
    <dbReference type="NCBI Taxonomy" id="46433"/>
    <lineage>
        <taxon>Eukaryota</taxon>
        <taxon>Sar</taxon>
        <taxon>Rhizaria</taxon>
        <taxon>Retaria</taxon>
        <taxon>Foraminifera</taxon>
        <taxon>Monothalamids</taxon>
        <taxon>Reticulomyxidae</taxon>
        <taxon>Reticulomyxa</taxon>
    </lineage>
</organism>
<evidence type="ECO:0000256" key="1">
    <source>
        <dbReference type="SAM" id="MobiDB-lite"/>
    </source>
</evidence>
<sequence length="406" mass="46206">MISQEAILPYAFDLSMNEDHEEEKKEYYDEEKKEEGTEMAITFAGQRKSQYRSTAQGSNQKKKKNIQKKKKMTKSNNGTAESGSSNDESNIRKHPYAKEEEVVVSPASNTAATSPLAYENPLATITRCQMSLCNYLWFCCYFLLLNSAFAMQCDKTCMKDEALDEYTIGAVVKSGYTLLTGDCGKAYEYALVCFTRDGSNSSLSITTWDKAAFTKAYHSHKLRYPCNLYKLGINGQKNPYLCLSMDTTTNQYPHLYALAMPWTRLWQSSQYNVWYVLALIFNLLLFGVTCEYCFRKYLPYMLLLSSSNARSQHRSVIGADDITVTNNDLTLFWAWNFFRLSYLLLMAQVFSPFSLLVAGSKGLLTSNYPIVWFVISIVVVCIVFFTFVILLAVYVYSVSARNGILL</sequence>
<feature type="compositionally biased region" description="Basic residues" evidence="1">
    <location>
        <begin position="60"/>
        <end position="73"/>
    </location>
</feature>
<comment type="caution">
    <text evidence="3">The sequence shown here is derived from an EMBL/GenBank/DDBJ whole genome shotgun (WGS) entry which is preliminary data.</text>
</comment>
<gene>
    <name evidence="3" type="ORF">RFI_21025</name>
</gene>
<dbReference type="Proteomes" id="UP000023152">
    <property type="component" value="Unassembled WGS sequence"/>
</dbReference>
<keyword evidence="2" id="KW-1133">Transmembrane helix</keyword>
<keyword evidence="2" id="KW-0812">Transmembrane</keyword>
<feature type="compositionally biased region" description="Polar residues" evidence="1">
    <location>
        <begin position="47"/>
        <end position="58"/>
    </location>
</feature>
<feature type="compositionally biased region" description="Polar residues" evidence="1">
    <location>
        <begin position="78"/>
        <end position="88"/>
    </location>
</feature>
<feature type="region of interest" description="Disordered" evidence="1">
    <location>
        <begin position="13"/>
        <end position="91"/>
    </location>
</feature>
<protein>
    <submittedName>
        <fullName evidence="3">Uncharacterized protein</fullName>
    </submittedName>
</protein>
<evidence type="ECO:0000256" key="2">
    <source>
        <dbReference type="SAM" id="Phobius"/>
    </source>
</evidence>